<evidence type="ECO:0000259" key="2">
    <source>
        <dbReference type="PROSITE" id="PS50195"/>
    </source>
</evidence>
<dbReference type="OrthoDB" id="430293at2759"/>
<feature type="compositionally biased region" description="Low complexity" evidence="1">
    <location>
        <begin position="1"/>
        <end position="16"/>
    </location>
</feature>
<gene>
    <name evidence="3" type="ORF">TrCOL_g3965</name>
</gene>
<comment type="caution">
    <text evidence="3">The sequence shown here is derived from an EMBL/GenBank/DDBJ whole genome shotgun (WGS) entry which is preliminary data.</text>
</comment>
<feature type="compositionally biased region" description="Basic and acidic residues" evidence="1">
    <location>
        <begin position="227"/>
        <end position="243"/>
    </location>
</feature>
<evidence type="ECO:0000256" key="1">
    <source>
        <dbReference type="SAM" id="MobiDB-lite"/>
    </source>
</evidence>
<dbReference type="InterPro" id="IPR001683">
    <property type="entry name" value="PX_dom"/>
</dbReference>
<feature type="domain" description="PX" evidence="2">
    <location>
        <begin position="65"/>
        <end position="207"/>
    </location>
</feature>
<feature type="region of interest" description="Disordered" evidence="1">
    <location>
        <begin position="207"/>
        <end position="243"/>
    </location>
</feature>
<dbReference type="InterPro" id="IPR036871">
    <property type="entry name" value="PX_dom_sf"/>
</dbReference>
<feature type="region of interest" description="Disordered" evidence="1">
    <location>
        <begin position="56"/>
        <end position="86"/>
    </location>
</feature>
<feature type="compositionally biased region" description="Low complexity" evidence="1">
    <location>
        <begin position="76"/>
        <end position="86"/>
    </location>
</feature>
<dbReference type="AlphaFoldDB" id="A0A9W7L6Q5"/>
<dbReference type="PANTHER" id="PTHR22775:SF3">
    <property type="entry name" value="SORTING NEXIN-13"/>
    <property type="match status" value="1"/>
</dbReference>
<dbReference type="Proteomes" id="UP001165065">
    <property type="component" value="Unassembled WGS sequence"/>
</dbReference>
<feature type="region of interest" description="Disordered" evidence="1">
    <location>
        <begin position="1"/>
        <end position="20"/>
    </location>
</feature>
<sequence>MFSPLPSSAPSSSSSSPPQPFTITFQELSIIQYGLSQEGNYTVYTIEVIAHVKKNRDDEEGGEIDSKRRNSDSQHSTSTNSPNLSLLSLLSKSPPSPLSHTHGLTEGLRSWKVVRRYSDFVTFDASLGSAFSQPSFPRTPSSPSYTGVLAALPELPPKSYWWRWKEEFLKERVGGLQEYLNALCGTSFEVHRSYVVREFLGVKEMMSKKRSDLPSPPPPPGGPRPGRGGEEKEGGRGEERRRELERRLMQVVKEAERDMIALGGGMGGSYMSAGMGEDCNKVEVGTEGKIGKLMGKERMRGFKGIQEEEVKFDRFEEDLVVSLADL</sequence>
<dbReference type="SMART" id="SM00312">
    <property type="entry name" value="PX"/>
    <property type="match status" value="1"/>
</dbReference>
<evidence type="ECO:0000313" key="3">
    <source>
        <dbReference type="EMBL" id="GMI36680.1"/>
    </source>
</evidence>
<dbReference type="Pfam" id="PF00787">
    <property type="entry name" value="PX"/>
    <property type="match status" value="1"/>
</dbReference>
<proteinExistence type="predicted"/>
<dbReference type="SUPFAM" id="SSF64268">
    <property type="entry name" value="PX domain"/>
    <property type="match status" value="1"/>
</dbReference>
<feature type="compositionally biased region" description="Pro residues" evidence="1">
    <location>
        <begin position="214"/>
        <end position="223"/>
    </location>
</feature>
<dbReference type="EMBL" id="BRYA01000969">
    <property type="protein sequence ID" value="GMI36680.1"/>
    <property type="molecule type" value="Genomic_DNA"/>
</dbReference>
<accession>A0A9W7L6Q5</accession>
<evidence type="ECO:0000313" key="4">
    <source>
        <dbReference type="Proteomes" id="UP001165065"/>
    </source>
</evidence>
<reference evidence="4" key="1">
    <citation type="journal article" date="2023" name="Commun. Biol.">
        <title>Genome analysis of Parmales, the sister group of diatoms, reveals the evolutionary specialization of diatoms from phago-mixotrophs to photoautotrophs.</title>
        <authorList>
            <person name="Ban H."/>
            <person name="Sato S."/>
            <person name="Yoshikawa S."/>
            <person name="Yamada K."/>
            <person name="Nakamura Y."/>
            <person name="Ichinomiya M."/>
            <person name="Sato N."/>
            <person name="Blanc-Mathieu R."/>
            <person name="Endo H."/>
            <person name="Kuwata A."/>
            <person name="Ogata H."/>
        </authorList>
    </citation>
    <scope>NUCLEOTIDE SEQUENCE [LARGE SCALE GENOMIC DNA]</scope>
</reference>
<dbReference type="PROSITE" id="PS50195">
    <property type="entry name" value="PX"/>
    <property type="match status" value="1"/>
</dbReference>
<protein>
    <recommendedName>
        <fullName evidence="2">PX domain-containing protein</fullName>
    </recommendedName>
</protein>
<dbReference type="GO" id="GO:0035091">
    <property type="term" value="F:phosphatidylinositol binding"/>
    <property type="evidence" value="ECO:0007669"/>
    <property type="project" value="InterPro"/>
</dbReference>
<organism evidence="3 4">
    <name type="scientific">Triparma columacea</name>
    <dbReference type="NCBI Taxonomy" id="722753"/>
    <lineage>
        <taxon>Eukaryota</taxon>
        <taxon>Sar</taxon>
        <taxon>Stramenopiles</taxon>
        <taxon>Ochrophyta</taxon>
        <taxon>Bolidophyceae</taxon>
        <taxon>Parmales</taxon>
        <taxon>Triparmaceae</taxon>
        <taxon>Triparma</taxon>
    </lineage>
</organism>
<dbReference type="PANTHER" id="PTHR22775">
    <property type="entry name" value="SORTING NEXIN"/>
    <property type="match status" value="1"/>
</dbReference>
<keyword evidence="4" id="KW-1185">Reference proteome</keyword>
<dbReference type="Gene3D" id="3.30.1520.10">
    <property type="entry name" value="Phox-like domain"/>
    <property type="match status" value="1"/>
</dbReference>
<name>A0A9W7L6Q5_9STRA</name>